<dbReference type="InterPro" id="IPR009051">
    <property type="entry name" value="Helical_ferredxn"/>
</dbReference>
<keyword evidence="6" id="KW-0408">Iron</keyword>
<keyword evidence="7" id="KW-0411">Iron-sulfur</keyword>
<dbReference type="Gene3D" id="1.10.1060.10">
    <property type="entry name" value="Alpha-helical ferredoxin"/>
    <property type="match status" value="1"/>
</dbReference>
<dbReference type="InterPro" id="IPR024569">
    <property type="entry name" value="LutB_C"/>
</dbReference>
<evidence type="ECO:0000256" key="2">
    <source>
        <dbReference type="ARBA" id="ARBA00022485"/>
    </source>
</evidence>
<keyword evidence="5" id="KW-0249">Electron transport</keyword>
<evidence type="ECO:0000256" key="1">
    <source>
        <dbReference type="ARBA" id="ARBA00022448"/>
    </source>
</evidence>
<dbReference type="PANTHER" id="PTHR47153:SF2">
    <property type="entry name" value="LACTATE UTILIZATION PROTEIN B"/>
    <property type="match status" value="1"/>
</dbReference>
<evidence type="ECO:0000256" key="4">
    <source>
        <dbReference type="ARBA" id="ARBA00022737"/>
    </source>
</evidence>
<dbReference type="RefSeq" id="WP_129217599.1">
    <property type="nucleotide sequence ID" value="NZ_QYBC01000002.1"/>
</dbReference>
<dbReference type="OrthoDB" id="5289041at2"/>
<dbReference type="Proteomes" id="UP000289411">
    <property type="component" value="Unassembled WGS sequence"/>
</dbReference>
<comment type="caution">
    <text evidence="10">The sequence shown here is derived from an EMBL/GenBank/DDBJ whole genome shotgun (WGS) entry which is preliminary data.</text>
</comment>
<reference evidence="10 11" key="1">
    <citation type="submission" date="2018-09" db="EMBL/GenBank/DDBJ databases">
        <authorList>
            <person name="Grouzdev D.S."/>
            <person name="Krutkina M.S."/>
        </authorList>
    </citation>
    <scope>NUCLEOTIDE SEQUENCE [LARGE SCALE GENOMIC DNA]</scope>
    <source>
        <strain evidence="10 11">RmlP001</strain>
    </source>
</reference>
<dbReference type="PANTHER" id="PTHR47153">
    <property type="entry name" value="LACTATE UTILIZATION PROTEIN B"/>
    <property type="match status" value="1"/>
</dbReference>
<dbReference type="AlphaFoldDB" id="A0A4Q2RFV6"/>
<dbReference type="NCBIfam" id="TIGR00273">
    <property type="entry name" value="LutB/LldF family L-lactate oxidation iron-sulfur protein"/>
    <property type="match status" value="1"/>
</dbReference>
<name>A0A4Q2RFV6_9HYPH</name>
<keyword evidence="1" id="KW-0813">Transport</keyword>
<dbReference type="Gene3D" id="3.40.50.10420">
    <property type="entry name" value="NagB/RpiA/CoA transferase-like"/>
    <property type="match status" value="1"/>
</dbReference>
<accession>A0A4Q2RFV6</accession>
<evidence type="ECO:0000256" key="3">
    <source>
        <dbReference type="ARBA" id="ARBA00022723"/>
    </source>
</evidence>
<evidence type="ECO:0000256" key="5">
    <source>
        <dbReference type="ARBA" id="ARBA00022982"/>
    </source>
</evidence>
<dbReference type="InterPro" id="IPR024185">
    <property type="entry name" value="FTHF_cligase-like_sf"/>
</dbReference>
<keyword evidence="4" id="KW-0677">Repeat</keyword>
<feature type="domain" description="4Fe-4S ferredoxin-type" evidence="9">
    <location>
        <begin position="306"/>
        <end position="337"/>
    </location>
</feature>
<evidence type="ECO:0000313" key="11">
    <source>
        <dbReference type="Proteomes" id="UP000289411"/>
    </source>
</evidence>
<dbReference type="Pfam" id="PF02589">
    <property type="entry name" value="LUD_dom"/>
    <property type="match status" value="1"/>
</dbReference>
<dbReference type="GO" id="GO:0051539">
    <property type="term" value="F:4 iron, 4 sulfur cluster binding"/>
    <property type="evidence" value="ECO:0007669"/>
    <property type="project" value="UniProtKB-KW"/>
</dbReference>
<dbReference type="PROSITE" id="PS00198">
    <property type="entry name" value="4FE4S_FER_1"/>
    <property type="match status" value="1"/>
</dbReference>
<keyword evidence="2" id="KW-0004">4Fe-4S</keyword>
<feature type="compositionally biased region" description="Basic residues" evidence="8">
    <location>
        <begin position="469"/>
        <end position="479"/>
    </location>
</feature>
<evidence type="ECO:0000256" key="8">
    <source>
        <dbReference type="SAM" id="MobiDB-lite"/>
    </source>
</evidence>
<keyword evidence="3" id="KW-0479">Metal-binding</keyword>
<dbReference type="EMBL" id="QYBC01000002">
    <property type="protein sequence ID" value="RYB07056.1"/>
    <property type="molecule type" value="Genomic_DNA"/>
</dbReference>
<dbReference type="InterPro" id="IPR017900">
    <property type="entry name" value="4Fe4S_Fe_S_CS"/>
</dbReference>
<keyword evidence="11" id="KW-1185">Reference proteome</keyword>
<dbReference type="Pfam" id="PF11870">
    <property type="entry name" value="LutB_C"/>
    <property type="match status" value="1"/>
</dbReference>
<dbReference type="SUPFAM" id="SSF100950">
    <property type="entry name" value="NagB/RpiA/CoA transferase-like"/>
    <property type="match status" value="1"/>
</dbReference>
<dbReference type="SUPFAM" id="SSF46548">
    <property type="entry name" value="alpha-helical ferredoxin"/>
    <property type="match status" value="1"/>
</dbReference>
<dbReference type="InterPro" id="IPR004452">
    <property type="entry name" value="LutB/LldF"/>
</dbReference>
<reference evidence="10 11" key="2">
    <citation type="submission" date="2019-02" db="EMBL/GenBank/DDBJ databases">
        <title>'Lichenibacterium ramalinii' gen. nov. sp. nov., 'Lichenibacterium minor' gen. nov. sp. nov.</title>
        <authorList>
            <person name="Pankratov T."/>
        </authorList>
    </citation>
    <scope>NUCLEOTIDE SEQUENCE [LARGE SCALE GENOMIC DNA]</scope>
    <source>
        <strain evidence="10 11">RmlP001</strain>
    </source>
</reference>
<gene>
    <name evidence="10" type="ORF">D3272_02970</name>
</gene>
<sequence length="479" mass="52603">MTIHPTSPQFKDNAHRALEDRDLQKALGHVRQAFIAKRAAAAEALPEFEALRDSARDIKQHTLENLDLYIEAWEDKVTAAGGHVHYARDAAEAREAVLDICRRVGARTVTKGKSMISEEIGLNQAIEAAGLVPVETDLGEYIVQLRGEVPSHIIAPAVHLTRDQVEADFRRHHTHLDASRDISSHYSLQAEARGILRERFLAADVGVTGANFLVAETGTSVIVTNEGNGDLTQLLPRVHVVLASIEKLVPTLEDVGQLLRVLARSATGQEMSVYTTLSTGPKRPDDPDGPDEYHVVLIDNGRSSMLGTSFEEMLRCIRCGACMNHCPVYHSVGGHAYGWIYPGPMGAVLTPALIGVETAGHLPNASTFCGRCESVCPVRIPLPKLMRHWREREFERHLQPAAVRGGLGVWGWFASRPKLYRLATGLAMRALSIAGGNRGRFASLPLAKGWTDYRDMPAPQGATFQSQWKNRRAQPKRAA</sequence>
<dbReference type="GO" id="GO:0006089">
    <property type="term" value="P:lactate metabolic process"/>
    <property type="evidence" value="ECO:0007669"/>
    <property type="project" value="InterPro"/>
</dbReference>
<feature type="region of interest" description="Disordered" evidence="8">
    <location>
        <begin position="457"/>
        <end position="479"/>
    </location>
</feature>
<dbReference type="InterPro" id="IPR003741">
    <property type="entry name" value="LUD_dom"/>
</dbReference>
<organism evidence="10 11">
    <name type="scientific">Lichenibacterium ramalinae</name>
    <dbReference type="NCBI Taxonomy" id="2316527"/>
    <lineage>
        <taxon>Bacteria</taxon>
        <taxon>Pseudomonadati</taxon>
        <taxon>Pseudomonadota</taxon>
        <taxon>Alphaproteobacteria</taxon>
        <taxon>Hyphomicrobiales</taxon>
        <taxon>Lichenihabitantaceae</taxon>
        <taxon>Lichenibacterium</taxon>
    </lineage>
</organism>
<dbReference type="GO" id="GO:0046872">
    <property type="term" value="F:metal ion binding"/>
    <property type="evidence" value="ECO:0007669"/>
    <property type="project" value="UniProtKB-KW"/>
</dbReference>
<dbReference type="InterPro" id="IPR017896">
    <property type="entry name" value="4Fe4S_Fe-S-bd"/>
</dbReference>
<dbReference type="PROSITE" id="PS51379">
    <property type="entry name" value="4FE4S_FER_2"/>
    <property type="match status" value="1"/>
</dbReference>
<protein>
    <submittedName>
        <fullName evidence="10">Iron-sulfur cluster-binding protein</fullName>
    </submittedName>
</protein>
<evidence type="ECO:0000256" key="7">
    <source>
        <dbReference type="ARBA" id="ARBA00023014"/>
    </source>
</evidence>
<evidence type="ECO:0000313" key="10">
    <source>
        <dbReference type="EMBL" id="RYB07056.1"/>
    </source>
</evidence>
<proteinExistence type="predicted"/>
<evidence type="ECO:0000259" key="9">
    <source>
        <dbReference type="PROSITE" id="PS51379"/>
    </source>
</evidence>
<dbReference type="Pfam" id="PF13183">
    <property type="entry name" value="Fer4_8"/>
    <property type="match status" value="1"/>
</dbReference>
<dbReference type="InterPro" id="IPR037171">
    <property type="entry name" value="NagB/RpiA_transferase-like"/>
</dbReference>
<evidence type="ECO:0000256" key="6">
    <source>
        <dbReference type="ARBA" id="ARBA00023004"/>
    </source>
</evidence>